<organism evidence="7">
    <name type="scientific">Leptotrichia mesophila</name>
    <dbReference type="NCBI Taxonomy" id="3239303"/>
    <lineage>
        <taxon>Bacteria</taxon>
        <taxon>Fusobacteriati</taxon>
        <taxon>Fusobacteriota</taxon>
        <taxon>Fusobacteriia</taxon>
        <taxon>Fusobacteriales</taxon>
        <taxon>Leptotrichiaceae</taxon>
        <taxon>Leptotrichia</taxon>
    </lineage>
</organism>
<keyword evidence="1" id="KW-0813">Transport</keyword>
<dbReference type="GO" id="GO:0016020">
    <property type="term" value="C:membrane"/>
    <property type="evidence" value="ECO:0007669"/>
    <property type="project" value="InterPro"/>
</dbReference>
<dbReference type="InterPro" id="IPR002178">
    <property type="entry name" value="PTS_EIIA_type-2_dom"/>
</dbReference>
<dbReference type="Gene3D" id="3.40.930.10">
    <property type="entry name" value="Mannitol-specific EII, Chain A"/>
    <property type="match status" value="1"/>
</dbReference>
<name>A0AB39VBV1_9FUSO</name>
<evidence type="ECO:0000256" key="5">
    <source>
        <dbReference type="ARBA" id="ARBA00022683"/>
    </source>
</evidence>
<sequence length="168" mass="19359">MEKIERKTIMININDLINENLIALDLDAKDKTEVLEKLADMIHREGRLNKAENEPKIGFLNALWERENSFSTAVGFSYGIPHGKCKYVKEASVAYARLKDEIKWADDENVKYVFMIAVPDQKAGNEHLEILIKLSTSILEDDFREKLEKVQTAKEALETIKKYSSKNR</sequence>
<evidence type="ECO:0000256" key="4">
    <source>
        <dbReference type="ARBA" id="ARBA00022679"/>
    </source>
</evidence>
<keyword evidence="2" id="KW-0597">Phosphoprotein</keyword>
<dbReference type="KEGG" id="lmes:AB8B23_04575"/>
<keyword evidence="3 7" id="KW-0762">Sugar transport</keyword>
<dbReference type="CDD" id="cd00211">
    <property type="entry name" value="PTS_IIA_fru"/>
    <property type="match status" value="1"/>
</dbReference>
<proteinExistence type="predicted"/>
<evidence type="ECO:0000256" key="3">
    <source>
        <dbReference type="ARBA" id="ARBA00022597"/>
    </source>
</evidence>
<dbReference type="AlphaFoldDB" id="A0AB39VBV1"/>
<reference evidence="7" key="1">
    <citation type="submission" date="2024-07" db="EMBL/GenBank/DDBJ databases">
        <authorList>
            <person name="Li X.-J."/>
            <person name="Wang X."/>
        </authorList>
    </citation>
    <scope>NUCLEOTIDE SEQUENCE</scope>
    <source>
        <strain evidence="7">HSP-342</strain>
    </source>
</reference>
<dbReference type="PANTHER" id="PTHR47738:SF2">
    <property type="entry name" value="PTS SYSTEM FRUCTOSE-LIKE EIIA COMPONENT"/>
    <property type="match status" value="1"/>
</dbReference>
<feature type="domain" description="PTS EIIA type-2" evidence="6">
    <location>
        <begin position="15"/>
        <end position="163"/>
    </location>
</feature>
<dbReference type="InterPro" id="IPR016152">
    <property type="entry name" value="PTrfase/Anion_transptr"/>
</dbReference>
<dbReference type="NCBIfam" id="TIGR00848">
    <property type="entry name" value="fruA"/>
    <property type="match status" value="1"/>
</dbReference>
<dbReference type="PANTHER" id="PTHR47738">
    <property type="entry name" value="PTS SYSTEM FRUCTOSE-LIKE EIIA COMPONENT-RELATED"/>
    <property type="match status" value="1"/>
</dbReference>
<dbReference type="PROSITE" id="PS51094">
    <property type="entry name" value="PTS_EIIA_TYPE_2"/>
    <property type="match status" value="1"/>
</dbReference>
<evidence type="ECO:0000256" key="1">
    <source>
        <dbReference type="ARBA" id="ARBA00022448"/>
    </source>
</evidence>
<dbReference type="EMBL" id="CP165646">
    <property type="protein sequence ID" value="XDU65434.1"/>
    <property type="molecule type" value="Genomic_DNA"/>
</dbReference>
<dbReference type="GO" id="GO:0008982">
    <property type="term" value="F:protein-N(PI)-phosphohistidine-sugar phosphotransferase activity"/>
    <property type="evidence" value="ECO:0007669"/>
    <property type="project" value="InterPro"/>
</dbReference>
<dbReference type="GO" id="GO:0009401">
    <property type="term" value="P:phosphoenolpyruvate-dependent sugar phosphotransferase system"/>
    <property type="evidence" value="ECO:0007669"/>
    <property type="project" value="UniProtKB-KW"/>
</dbReference>
<accession>A0AB39VBV1</accession>
<dbReference type="Pfam" id="PF00359">
    <property type="entry name" value="PTS_EIIA_2"/>
    <property type="match status" value="1"/>
</dbReference>
<keyword evidence="5" id="KW-0598">Phosphotransferase system</keyword>
<dbReference type="RefSeq" id="WP_369713653.1">
    <property type="nucleotide sequence ID" value="NZ_CP165646.1"/>
</dbReference>
<gene>
    <name evidence="7" type="ORF">AB8B23_04575</name>
</gene>
<evidence type="ECO:0000256" key="2">
    <source>
        <dbReference type="ARBA" id="ARBA00022553"/>
    </source>
</evidence>
<dbReference type="InterPro" id="IPR004715">
    <property type="entry name" value="PTS_IIA_fruc"/>
</dbReference>
<evidence type="ECO:0000259" key="6">
    <source>
        <dbReference type="PROSITE" id="PS51094"/>
    </source>
</evidence>
<keyword evidence="4" id="KW-0808">Transferase</keyword>
<dbReference type="SUPFAM" id="SSF55804">
    <property type="entry name" value="Phoshotransferase/anion transport protein"/>
    <property type="match status" value="1"/>
</dbReference>
<evidence type="ECO:0000313" key="7">
    <source>
        <dbReference type="EMBL" id="XDU65434.1"/>
    </source>
</evidence>
<protein>
    <submittedName>
        <fullName evidence="7">PTS sugar transporter subunit IIA</fullName>
    </submittedName>
</protein>
<dbReference type="InterPro" id="IPR051541">
    <property type="entry name" value="PTS_SugarTrans_NitroReg"/>
</dbReference>